<sequence length="383" mass="43052">MDYCERQRHDTLIPLASQFGRKDDLNNLMPIDTNNLNDRYVAVIWPSPPPQIKGSYLFYGCWPYHHIEMGAGLTKQIKENISFSTTELSSKETRPSLLKCVLVLLHGLTMDASECNAIKKTVEDQFEKVVEIIQPKCREGWASARLSIDEQAKKVVAEIKAVISAFAPVSGTDVFENSRSDVNAFNEKAKPGLGAIGHPKTSLAEAKALGMILNTPVVQKVAHVFFQSVSDMRIHATCTADIKAFIREGKHNIPILLIAGYIDNFSEYFDFEEEDKEQVNTFAKAYAKLTTGQEDGAHDILIPVKRQLCRIDSFENLATSKDDPVYPNNVRKYIAKETIHCYNLMPILSDFQVNHGKTLFESEEAITVIIDFIGQHNNLSIER</sequence>
<name>A0AAV6UD07_9ARAC</name>
<evidence type="ECO:0000313" key="1">
    <source>
        <dbReference type="EMBL" id="KAG8181728.1"/>
    </source>
</evidence>
<comment type="caution">
    <text evidence="1">The sequence shown here is derived from an EMBL/GenBank/DDBJ whole genome shotgun (WGS) entry which is preliminary data.</text>
</comment>
<dbReference type="AlphaFoldDB" id="A0AAV6UD07"/>
<reference evidence="1 2" key="1">
    <citation type="journal article" date="2022" name="Nat. Ecol. Evol.">
        <title>A masculinizing supergene underlies an exaggerated male reproductive morph in a spider.</title>
        <authorList>
            <person name="Hendrickx F."/>
            <person name="De Corte Z."/>
            <person name="Sonet G."/>
            <person name="Van Belleghem S.M."/>
            <person name="Kostlbacher S."/>
            <person name="Vangestel C."/>
        </authorList>
    </citation>
    <scope>NUCLEOTIDE SEQUENCE [LARGE SCALE GENOMIC DNA]</scope>
    <source>
        <strain evidence="1">W744_W776</strain>
    </source>
</reference>
<proteinExistence type="predicted"/>
<dbReference type="Proteomes" id="UP000827092">
    <property type="component" value="Unassembled WGS sequence"/>
</dbReference>
<evidence type="ECO:0000313" key="2">
    <source>
        <dbReference type="Proteomes" id="UP000827092"/>
    </source>
</evidence>
<gene>
    <name evidence="1" type="ORF">JTE90_028267</name>
</gene>
<dbReference type="EMBL" id="JAFNEN010000498">
    <property type="protein sequence ID" value="KAG8181728.1"/>
    <property type="molecule type" value="Genomic_DNA"/>
</dbReference>
<accession>A0AAV6UD07</accession>
<organism evidence="1 2">
    <name type="scientific">Oedothorax gibbosus</name>
    <dbReference type="NCBI Taxonomy" id="931172"/>
    <lineage>
        <taxon>Eukaryota</taxon>
        <taxon>Metazoa</taxon>
        <taxon>Ecdysozoa</taxon>
        <taxon>Arthropoda</taxon>
        <taxon>Chelicerata</taxon>
        <taxon>Arachnida</taxon>
        <taxon>Araneae</taxon>
        <taxon>Araneomorphae</taxon>
        <taxon>Entelegynae</taxon>
        <taxon>Araneoidea</taxon>
        <taxon>Linyphiidae</taxon>
        <taxon>Erigoninae</taxon>
        <taxon>Oedothorax</taxon>
    </lineage>
</organism>
<keyword evidence="2" id="KW-1185">Reference proteome</keyword>
<protein>
    <submittedName>
        <fullName evidence="1">Uncharacterized protein</fullName>
    </submittedName>
</protein>